<evidence type="ECO:0000256" key="10">
    <source>
        <dbReference type="PIRSR" id="PIRSR601382-1"/>
    </source>
</evidence>
<evidence type="ECO:0000256" key="3">
    <source>
        <dbReference type="ARBA" id="ARBA00007658"/>
    </source>
</evidence>
<feature type="active site" evidence="10">
    <location>
        <position position="373"/>
    </location>
</feature>
<dbReference type="InterPro" id="IPR001382">
    <property type="entry name" value="Glyco_hydro_47"/>
</dbReference>
<dbReference type="InterPro" id="IPR012341">
    <property type="entry name" value="6hp_glycosidase-like_sf"/>
</dbReference>
<keyword evidence="15" id="KW-1185">Reference proteome</keyword>
<dbReference type="SUPFAM" id="SSF48225">
    <property type="entry name" value="Seven-hairpin glycosidases"/>
    <property type="match status" value="1"/>
</dbReference>
<dbReference type="GO" id="GO:0016020">
    <property type="term" value="C:membrane"/>
    <property type="evidence" value="ECO:0007669"/>
    <property type="project" value="InterPro"/>
</dbReference>
<dbReference type="PANTHER" id="PTHR11742">
    <property type="entry name" value="MANNOSYL-OLIGOSACCHARIDE ALPHA-1,2-MANNOSIDASE-RELATED"/>
    <property type="match status" value="1"/>
</dbReference>
<dbReference type="Gene3D" id="1.50.10.10">
    <property type="match status" value="1"/>
</dbReference>
<protein>
    <recommendedName>
        <fullName evidence="12">alpha-1,2-Mannosidase</fullName>
        <ecNumber evidence="12">3.2.1.-</ecNumber>
    </recommendedName>
</protein>
<evidence type="ECO:0000256" key="2">
    <source>
        <dbReference type="ARBA" id="ARBA00004922"/>
    </source>
</evidence>
<dbReference type="GO" id="GO:0005975">
    <property type="term" value="P:carbohydrate metabolic process"/>
    <property type="evidence" value="ECO:0007669"/>
    <property type="project" value="InterPro"/>
</dbReference>
<dbReference type="GO" id="GO:0004571">
    <property type="term" value="F:mannosyl-oligosaccharide 1,2-alpha-mannosidase activity"/>
    <property type="evidence" value="ECO:0007669"/>
    <property type="project" value="UniProtKB-EC"/>
</dbReference>
<dbReference type="PRINTS" id="PR00747">
    <property type="entry name" value="GLYHDRLASE47"/>
</dbReference>
<gene>
    <name evidence="14" type="ORF">BT96DRAFT_967127</name>
</gene>
<evidence type="ECO:0000313" key="14">
    <source>
        <dbReference type="EMBL" id="KAE9393779.1"/>
    </source>
</evidence>
<evidence type="ECO:0000256" key="8">
    <source>
        <dbReference type="ARBA" id="ARBA00047669"/>
    </source>
</evidence>
<dbReference type="AlphaFoldDB" id="A0A6A4H6B9"/>
<keyword evidence="12" id="KW-0326">Glycosidase</keyword>
<keyword evidence="7 11" id="KW-1015">Disulfide bond</keyword>
<evidence type="ECO:0000256" key="12">
    <source>
        <dbReference type="RuleBase" id="RU361193"/>
    </source>
</evidence>
<keyword evidence="6" id="KW-0106">Calcium</keyword>
<keyword evidence="4" id="KW-0479">Metal-binding</keyword>
<comment type="cofactor">
    <cofactor evidence="1">
        <name>Ca(2+)</name>
        <dbReference type="ChEBI" id="CHEBI:29108"/>
    </cofactor>
</comment>
<dbReference type="Pfam" id="PF01532">
    <property type="entry name" value="Glyco_hydro_47"/>
    <property type="match status" value="1"/>
</dbReference>
<evidence type="ECO:0000313" key="15">
    <source>
        <dbReference type="Proteomes" id="UP000799118"/>
    </source>
</evidence>
<accession>A0A6A4H6B9</accession>
<dbReference type="OrthoDB" id="8118055at2759"/>
<evidence type="ECO:0000256" key="9">
    <source>
        <dbReference type="ARBA" id="ARBA00048605"/>
    </source>
</evidence>
<evidence type="ECO:0000256" key="6">
    <source>
        <dbReference type="ARBA" id="ARBA00022837"/>
    </source>
</evidence>
<feature type="region of interest" description="Disordered" evidence="13">
    <location>
        <begin position="66"/>
        <end position="86"/>
    </location>
</feature>
<keyword evidence="5 12" id="KW-0378">Hydrolase</keyword>
<sequence>MSYMWHSAPRISKATRPVLRRTGFEKNGHTGTKERIDDYTWTRDASVLRRYLALLLLSNHDMPDEGLRKRKTKSKEEEASKNDTASEPEFDIDSAALLQYLKILWIPLILCFGIFIYFNPSTLSDIASFWIDSNDWHSSPGTSAASFVGFEPDVEKRDAVVEAFKHAWRAYERDAMGDDEYHPISRKGSNLTNAGGIGYTVIDSIDTMLIMGLEDDYARARKWVENNLSFDQDANFNTFETTIRVLGGLLSAYELTGHDKLYLDRAVELADRMLPVFDTESGLPLPNINLAQRKGVPDPDLPFLVSTAEVSTLQLEFRYLSYLTEEETYWEKVEAVMKTIKEHRMPHGLASIYLHAQTGQFVPSAIRLGSRGDSYYEYLLKQYIQTNQTENVYREMYDDAMNAVHGNLISKSPYSRMTYTSELIPGTTWRRTAVHHPVCFSGGSLMLGATITGAAVLPVSIPPRQSEFMDHGKKDWKTGVELVRSCVDTHDTKTGLSPEIVHFRIPSDAGVMDTFHSSSGAPADWYIKGARPGEPAPYDARYILRPETVESLFLAFRLTGDNRYRDWGWDIFQAIEKHCKVQTGGYASIINVDEVPAEQEDKMETFLMSETLKYLFLLFRGRERVAFGQICVQHRGPSITDIHTTYADRFLLEKPYLLSCTVQGSELKLFLLPGN</sequence>
<evidence type="ECO:0000256" key="5">
    <source>
        <dbReference type="ARBA" id="ARBA00022801"/>
    </source>
</evidence>
<evidence type="ECO:0000256" key="4">
    <source>
        <dbReference type="ARBA" id="ARBA00022723"/>
    </source>
</evidence>
<comment type="catalytic activity">
    <reaction evidence="9">
        <text>N(4)-(alpha-D-Man-(1-&gt;2)-alpha-D-Man-(1-&gt;2)-alpha-D-Man-(1-&gt;3)-[alpha-D-Man-(1-&gt;2)-alpha-D-Man-(1-&gt;3)-[alpha-D-Man-(1-&gt;2)-alpha-D-Man-(1-&gt;6)]-alpha-D-Man-(1-&gt;6)]-beta-D-Man-(1-&gt;4)-beta-D-GlcNAc-(1-&gt;4)-beta-D-GlcNAc)-L-asparaginyl-[protein] (N-glucan mannose isomer 9A1,2,3B1,2,3) + 4 H2O = N(4)-(alpha-D-Man-(1-&gt;3)-[alpha-D-Man-(1-&gt;3)-[alpha-D-Man-(1-&gt;6)]-alpha-D-Man-(1-&gt;6)]-beta-D-Man-(1-&gt;4)-beta-D-GlcNAc-(1-&gt;4)-beta-D-GlcNAc)-L-asparaginyl-[protein] (N-glucan mannose isomer 5A1,2) + 4 beta-D-mannose</text>
        <dbReference type="Rhea" id="RHEA:56008"/>
        <dbReference type="Rhea" id="RHEA-COMP:14356"/>
        <dbReference type="Rhea" id="RHEA-COMP:14367"/>
        <dbReference type="ChEBI" id="CHEBI:15377"/>
        <dbReference type="ChEBI" id="CHEBI:28563"/>
        <dbReference type="ChEBI" id="CHEBI:59087"/>
        <dbReference type="ChEBI" id="CHEBI:139493"/>
        <dbReference type="EC" id="3.2.1.113"/>
    </reaction>
</comment>
<dbReference type="GO" id="GO:0005509">
    <property type="term" value="F:calcium ion binding"/>
    <property type="evidence" value="ECO:0007669"/>
    <property type="project" value="InterPro"/>
</dbReference>
<dbReference type="EMBL" id="ML769564">
    <property type="protein sequence ID" value="KAE9393779.1"/>
    <property type="molecule type" value="Genomic_DNA"/>
</dbReference>
<feature type="non-terminal residue" evidence="14">
    <location>
        <position position="675"/>
    </location>
</feature>
<feature type="active site" evidence="10">
    <location>
        <position position="547"/>
    </location>
</feature>
<dbReference type="GO" id="GO:0005783">
    <property type="term" value="C:endoplasmic reticulum"/>
    <property type="evidence" value="ECO:0007669"/>
    <property type="project" value="TreeGrafter"/>
</dbReference>
<evidence type="ECO:0000256" key="7">
    <source>
        <dbReference type="ARBA" id="ARBA00023157"/>
    </source>
</evidence>
<reference evidence="14" key="1">
    <citation type="journal article" date="2019" name="Environ. Microbiol.">
        <title>Fungal ecological strategies reflected in gene transcription - a case study of two litter decomposers.</title>
        <authorList>
            <person name="Barbi F."/>
            <person name="Kohler A."/>
            <person name="Barry K."/>
            <person name="Baskaran P."/>
            <person name="Daum C."/>
            <person name="Fauchery L."/>
            <person name="Ihrmark K."/>
            <person name="Kuo A."/>
            <person name="LaButti K."/>
            <person name="Lipzen A."/>
            <person name="Morin E."/>
            <person name="Grigoriev I.V."/>
            <person name="Henrissat B."/>
            <person name="Lindahl B."/>
            <person name="Martin F."/>
        </authorList>
    </citation>
    <scope>NUCLEOTIDE SEQUENCE</scope>
    <source>
        <strain evidence="14">JB14</strain>
    </source>
</reference>
<comment type="similarity">
    <text evidence="3 12">Belongs to the glycosyl hydrolase 47 family.</text>
</comment>
<evidence type="ECO:0000256" key="13">
    <source>
        <dbReference type="SAM" id="MobiDB-lite"/>
    </source>
</evidence>
<proteinExistence type="inferred from homology"/>
<feature type="disulfide bond" evidence="11">
    <location>
        <begin position="439"/>
        <end position="486"/>
    </location>
</feature>
<comment type="pathway">
    <text evidence="2">Protein modification; protein glycosylation.</text>
</comment>
<feature type="active site" description="Proton donor" evidence="10">
    <location>
        <position position="240"/>
    </location>
</feature>
<dbReference type="Proteomes" id="UP000799118">
    <property type="component" value="Unassembled WGS sequence"/>
</dbReference>
<organism evidence="14 15">
    <name type="scientific">Gymnopus androsaceus JB14</name>
    <dbReference type="NCBI Taxonomy" id="1447944"/>
    <lineage>
        <taxon>Eukaryota</taxon>
        <taxon>Fungi</taxon>
        <taxon>Dikarya</taxon>
        <taxon>Basidiomycota</taxon>
        <taxon>Agaricomycotina</taxon>
        <taxon>Agaricomycetes</taxon>
        <taxon>Agaricomycetidae</taxon>
        <taxon>Agaricales</taxon>
        <taxon>Marasmiineae</taxon>
        <taxon>Omphalotaceae</taxon>
        <taxon>Gymnopus</taxon>
    </lineage>
</organism>
<name>A0A6A4H6B9_9AGAR</name>
<dbReference type="InterPro" id="IPR050749">
    <property type="entry name" value="Glycosyl_Hydrolase_47"/>
</dbReference>
<dbReference type="EC" id="3.2.1.-" evidence="12"/>
<feature type="active site" description="Proton donor" evidence="10">
    <location>
        <position position="499"/>
    </location>
</feature>
<comment type="catalytic activity">
    <reaction evidence="8">
        <text>N(4)-(alpha-D-Man-(1-&gt;2)-alpha-D-Man-(1-&gt;2)-alpha-D-Man-(1-&gt;3)-[alpha-D-Man-(1-&gt;3)-[alpha-D-Man-(1-&gt;2)-alpha-D-Man-(1-&gt;6)]-alpha-D-Man-(1-&gt;6)]-beta-D-Man-(1-&gt;4)-beta-D-GlcNAc-(1-&gt;4)-beta-D-GlcNAc)-L-asparaginyl-[protein] (N-glucan mannose isomer 8A1,2,3B1,3) + 3 H2O = N(4)-(alpha-D-Man-(1-&gt;3)-[alpha-D-Man-(1-&gt;3)-[alpha-D-Man-(1-&gt;6)]-alpha-D-Man-(1-&gt;6)]-beta-D-Man-(1-&gt;4)-beta-D-GlcNAc-(1-&gt;4)-beta-D-GlcNAc)-L-asparaginyl-[protein] (N-glucan mannose isomer 5A1,2) + 3 beta-D-mannose</text>
        <dbReference type="Rhea" id="RHEA:56028"/>
        <dbReference type="Rhea" id="RHEA-COMP:14358"/>
        <dbReference type="Rhea" id="RHEA-COMP:14367"/>
        <dbReference type="ChEBI" id="CHEBI:15377"/>
        <dbReference type="ChEBI" id="CHEBI:28563"/>
        <dbReference type="ChEBI" id="CHEBI:59087"/>
        <dbReference type="ChEBI" id="CHEBI:60628"/>
        <dbReference type="EC" id="3.2.1.113"/>
    </reaction>
</comment>
<evidence type="ECO:0000256" key="1">
    <source>
        <dbReference type="ARBA" id="ARBA00001913"/>
    </source>
</evidence>
<dbReference type="GO" id="GO:0036503">
    <property type="term" value="P:ERAD pathway"/>
    <property type="evidence" value="ECO:0007669"/>
    <property type="project" value="UniProtKB-ARBA"/>
</dbReference>
<evidence type="ECO:0000256" key="11">
    <source>
        <dbReference type="PIRSR" id="PIRSR601382-3"/>
    </source>
</evidence>
<dbReference type="InterPro" id="IPR036026">
    <property type="entry name" value="Seven-hairpin_glycosidases"/>
</dbReference>
<dbReference type="PANTHER" id="PTHR11742:SF55">
    <property type="entry name" value="ENDOPLASMIC RETICULUM MANNOSYL-OLIGOSACCHARIDE 1,2-ALPHA-MANNOSIDASE"/>
    <property type="match status" value="1"/>
</dbReference>